<dbReference type="Pfam" id="PF03328">
    <property type="entry name" value="HpcH_HpaI"/>
    <property type="match status" value="1"/>
</dbReference>
<evidence type="ECO:0000256" key="3">
    <source>
        <dbReference type="ARBA" id="ARBA00023239"/>
    </source>
</evidence>
<dbReference type="InterPro" id="IPR005000">
    <property type="entry name" value="Aldolase/citrate-lyase_domain"/>
</dbReference>
<accession>A0A0D0DQF5</accession>
<dbReference type="Gene3D" id="3.20.20.60">
    <property type="entry name" value="Phosphoenolpyruvate-binding domains"/>
    <property type="match status" value="1"/>
</dbReference>
<dbReference type="GO" id="GO:0016832">
    <property type="term" value="F:aldehyde-lyase activity"/>
    <property type="evidence" value="ECO:0007669"/>
    <property type="project" value="TreeGrafter"/>
</dbReference>
<sequence>MTTHALTQAFKEAKPAFGAWITLPGVINARTVAQSSSHLSWVMIDCEHGLTPLQPGAAESIQAITGLGCNAPSALVRIPATGISTGTGWQIKHALDAGARGVLVPMVSNADKAREIVSDSRFPPSGRRGFGSPFTQSTWGITATEYLQSANDHITVMVQIETKEGVKNMEEIAAVDGIDVLFIGPYDLSLTLGYPTPSPDPHPEVEKVIQQILKAAHSKGKKW</sequence>
<reference evidence="5 6" key="1">
    <citation type="submission" date="2014-04" db="EMBL/GenBank/DDBJ databases">
        <authorList>
            <consortium name="DOE Joint Genome Institute"/>
            <person name="Kuo A."/>
            <person name="Kohler A."/>
            <person name="Jargeat P."/>
            <person name="Nagy L.G."/>
            <person name="Floudas D."/>
            <person name="Copeland A."/>
            <person name="Barry K.W."/>
            <person name="Cichocki N."/>
            <person name="Veneault-Fourrey C."/>
            <person name="LaButti K."/>
            <person name="Lindquist E.A."/>
            <person name="Lipzen A."/>
            <person name="Lundell T."/>
            <person name="Morin E."/>
            <person name="Murat C."/>
            <person name="Sun H."/>
            <person name="Tunlid A."/>
            <person name="Henrissat B."/>
            <person name="Grigoriev I.V."/>
            <person name="Hibbett D.S."/>
            <person name="Martin F."/>
            <person name="Nordberg H.P."/>
            <person name="Cantor M.N."/>
            <person name="Hua S.X."/>
        </authorList>
    </citation>
    <scope>NUCLEOTIDE SEQUENCE [LARGE SCALE GENOMIC DNA]</scope>
    <source>
        <strain evidence="5 6">Ve08.2h10</strain>
    </source>
</reference>
<evidence type="ECO:0000313" key="5">
    <source>
        <dbReference type="EMBL" id="KIK81575.1"/>
    </source>
</evidence>
<keyword evidence="3" id="KW-0456">Lyase</keyword>
<dbReference type="InterPro" id="IPR040442">
    <property type="entry name" value="Pyrv_kinase-like_dom_sf"/>
</dbReference>
<dbReference type="SUPFAM" id="SSF51621">
    <property type="entry name" value="Phosphoenolpyruvate/pyruvate domain"/>
    <property type="match status" value="1"/>
</dbReference>
<gene>
    <name evidence="5" type="ORF">PAXRUDRAFT_832752</name>
</gene>
<evidence type="ECO:0000256" key="1">
    <source>
        <dbReference type="ARBA" id="ARBA00005568"/>
    </source>
</evidence>
<protein>
    <recommendedName>
        <fullName evidence="4">HpcH/HpaI aldolase/citrate lyase domain-containing protein</fullName>
    </recommendedName>
</protein>
<proteinExistence type="inferred from homology"/>
<evidence type="ECO:0000313" key="6">
    <source>
        <dbReference type="Proteomes" id="UP000054538"/>
    </source>
</evidence>
<dbReference type="Proteomes" id="UP000054538">
    <property type="component" value="Unassembled WGS sequence"/>
</dbReference>
<keyword evidence="2" id="KW-0479">Metal-binding</keyword>
<dbReference type="HOGENOM" id="CLU_059964_3_0_1"/>
<dbReference type="OrthoDB" id="1621678at2759"/>
<keyword evidence="6" id="KW-1185">Reference proteome</keyword>
<dbReference type="AlphaFoldDB" id="A0A0D0DQF5"/>
<dbReference type="PANTHER" id="PTHR30502:SF0">
    <property type="entry name" value="PHOSPHOENOLPYRUVATE CARBOXYLASE FAMILY PROTEIN"/>
    <property type="match status" value="1"/>
</dbReference>
<dbReference type="InterPro" id="IPR015813">
    <property type="entry name" value="Pyrv/PenolPyrv_kinase-like_dom"/>
</dbReference>
<organism evidence="5 6">
    <name type="scientific">Paxillus rubicundulus Ve08.2h10</name>
    <dbReference type="NCBI Taxonomy" id="930991"/>
    <lineage>
        <taxon>Eukaryota</taxon>
        <taxon>Fungi</taxon>
        <taxon>Dikarya</taxon>
        <taxon>Basidiomycota</taxon>
        <taxon>Agaricomycotina</taxon>
        <taxon>Agaricomycetes</taxon>
        <taxon>Agaricomycetidae</taxon>
        <taxon>Boletales</taxon>
        <taxon>Paxilineae</taxon>
        <taxon>Paxillaceae</taxon>
        <taxon>Paxillus</taxon>
    </lineage>
</organism>
<dbReference type="EMBL" id="KN825772">
    <property type="protein sequence ID" value="KIK81575.1"/>
    <property type="molecule type" value="Genomic_DNA"/>
</dbReference>
<reference evidence="6" key="2">
    <citation type="submission" date="2015-01" db="EMBL/GenBank/DDBJ databases">
        <title>Evolutionary Origins and Diversification of the Mycorrhizal Mutualists.</title>
        <authorList>
            <consortium name="DOE Joint Genome Institute"/>
            <consortium name="Mycorrhizal Genomics Consortium"/>
            <person name="Kohler A."/>
            <person name="Kuo A."/>
            <person name="Nagy L.G."/>
            <person name="Floudas D."/>
            <person name="Copeland A."/>
            <person name="Barry K.W."/>
            <person name="Cichocki N."/>
            <person name="Veneault-Fourrey C."/>
            <person name="LaButti K."/>
            <person name="Lindquist E.A."/>
            <person name="Lipzen A."/>
            <person name="Lundell T."/>
            <person name="Morin E."/>
            <person name="Murat C."/>
            <person name="Riley R."/>
            <person name="Ohm R."/>
            <person name="Sun H."/>
            <person name="Tunlid A."/>
            <person name="Henrissat B."/>
            <person name="Grigoriev I.V."/>
            <person name="Hibbett D.S."/>
            <person name="Martin F."/>
        </authorList>
    </citation>
    <scope>NUCLEOTIDE SEQUENCE [LARGE SCALE GENOMIC DNA]</scope>
    <source>
        <strain evidence="6">Ve08.2h10</strain>
    </source>
</reference>
<dbReference type="STRING" id="930991.A0A0D0DQF5"/>
<comment type="similarity">
    <text evidence="1">Belongs to the HpcH/HpaI aldolase family.</text>
</comment>
<dbReference type="PANTHER" id="PTHR30502">
    <property type="entry name" value="2-KETO-3-DEOXY-L-RHAMNONATE ALDOLASE"/>
    <property type="match status" value="1"/>
</dbReference>
<name>A0A0D0DQF5_9AGAM</name>
<evidence type="ECO:0000256" key="2">
    <source>
        <dbReference type="ARBA" id="ARBA00022723"/>
    </source>
</evidence>
<feature type="domain" description="HpcH/HpaI aldolase/citrate lyase" evidence="4">
    <location>
        <begin position="39"/>
        <end position="220"/>
    </location>
</feature>
<dbReference type="GO" id="GO:0046872">
    <property type="term" value="F:metal ion binding"/>
    <property type="evidence" value="ECO:0007669"/>
    <property type="project" value="UniProtKB-KW"/>
</dbReference>
<dbReference type="InParanoid" id="A0A0D0DQF5"/>
<evidence type="ECO:0000259" key="4">
    <source>
        <dbReference type="Pfam" id="PF03328"/>
    </source>
</evidence>
<dbReference type="GO" id="GO:0005737">
    <property type="term" value="C:cytoplasm"/>
    <property type="evidence" value="ECO:0007669"/>
    <property type="project" value="TreeGrafter"/>
</dbReference>
<dbReference type="InterPro" id="IPR050251">
    <property type="entry name" value="HpcH-HpaI_aldolase"/>
</dbReference>